<dbReference type="Pfam" id="PF00012">
    <property type="entry name" value="HSP70"/>
    <property type="match status" value="1"/>
</dbReference>
<organism evidence="4 5">
    <name type="scientific">Uabimicrobium amorphum</name>
    <dbReference type="NCBI Taxonomy" id="2596890"/>
    <lineage>
        <taxon>Bacteria</taxon>
        <taxon>Pseudomonadati</taxon>
        <taxon>Planctomycetota</taxon>
        <taxon>Candidatus Uabimicrobiia</taxon>
        <taxon>Candidatus Uabimicrobiales</taxon>
        <taxon>Candidatus Uabimicrobiaceae</taxon>
        <taxon>Candidatus Uabimicrobium</taxon>
    </lineage>
</organism>
<gene>
    <name evidence="4" type="ORF">UABAM_00941</name>
</gene>
<evidence type="ECO:0000256" key="2">
    <source>
        <dbReference type="ARBA" id="ARBA00022741"/>
    </source>
</evidence>
<dbReference type="KEGG" id="uam:UABAM_00941"/>
<dbReference type="PANTHER" id="PTHR42749:SF1">
    <property type="entry name" value="CELL SHAPE-DETERMINING PROTEIN MREB"/>
    <property type="match status" value="1"/>
</dbReference>
<keyword evidence="3" id="KW-0067">ATP-binding</keyword>
<dbReference type="SUPFAM" id="SSF53067">
    <property type="entry name" value="Actin-like ATPase domain"/>
    <property type="match status" value="2"/>
</dbReference>
<dbReference type="GO" id="GO:0005524">
    <property type="term" value="F:ATP binding"/>
    <property type="evidence" value="ECO:0007669"/>
    <property type="project" value="UniProtKB-KW"/>
</dbReference>
<dbReference type="CDD" id="cd10170">
    <property type="entry name" value="ASKHA_NBD_HSP70"/>
    <property type="match status" value="1"/>
</dbReference>
<sequence length="591" mass="65195">MDGNYIIGIDLGTTNSVVAYKKRGSDSAIELFQILQLTKEGHVEERKSLPSFLYIPGEHDLNKKQIALPWNKNMGYCSGELARKQGNKVPGRMISSAKSWLSHQQVDREEKLLPFQGEEELEKISPVEASTRYLSHIKESWDHQFRKEKNAAFVDQEIYLTVPASFDAVARELTVKAAKAAGIEATLLEEPQSAFYAWLYREGENWRNKLQVGDVVLVVDVGGGTSDFCLVAVEEQDGNLELNRIAVGNHILLGGDNIDLALAHLISAKLPKAKLDPWQSLSLWYSCCEAKEALFSDPTLKKANVAILGRSSSLIGGTLKAKLTREELENVAKNGFFPEVDIHNFSVQKHKVGLMQMGLPYATEPAITKHIAEFLQQNSNNQELIRPTAVLFNGGVFKADVLQQQVTSVINSWLPDAQVKTLNSHDLDTSVAIGAVYYGTTKHGEGIRIRGGVARSYYLGIETAMPAIPGVPPPLRGLCVIPSGMEEGSESDVPGTELGLMIGEPVEFPFFSSNTRKEDLIGDDVDDLETLQSSSPLETTLSVKEGVKKGEMVPVKLHSKVTEVGTLEISCRTTDNKHSWDLQFNVRKHDQ</sequence>
<reference evidence="4 5" key="1">
    <citation type="submission" date="2019-08" db="EMBL/GenBank/DDBJ databases">
        <title>Complete genome sequence of Candidatus Uab amorphum.</title>
        <authorList>
            <person name="Shiratori T."/>
            <person name="Suzuki S."/>
            <person name="Kakizawa Y."/>
            <person name="Ishida K."/>
        </authorList>
    </citation>
    <scope>NUCLEOTIDE SEQUENCE [LARGE SCALE GENOMIC DNA]</scope>
    <source>
        <strain evidence="4 5">SRT547</strain>
    </source>
</reference>
<evidence type="ECO:0000256" key="3">
    <source>
        <dbReference type="ARBA" id="ARBA00022840"/>
    </source>
</evidence>
<dbReference type="RefSeq" id="WP_151966834.1">
    <property type="nucleotide sequence ID" value="NZ_AP019860.1"/>
</dbReference>
<dbReference type="OrthoDB" id="9760742at2"/>
<dbReference type="InterPro" id="IPR013126">
    <property type="entry name" value="Hsp_70_fam"/>
</dbReference>
<dbReference type="AlphaFoldDB" id="A0A5S9F1N0"/>
<proteinExistence type="inferred from homology"/>
<dbReference type="PANTHER" id="PTHR42749">
    <property type="entry name" value="CELL SHAPE-DETERMINING PROTEIN MREB"/>
    <property type="match status" value="1"/>
</dbReference>
<evidence type="ECO:0000256" key="1">
    <source>
        <dbReference type="ARBA" id="ARBA00007381"/>
    </source>
</evidence>
<dbReference type="PROSITE" id="PS00297">
    <property type="entry name" value="HSP70_1"/>
    <property type="match status" value="1"/>
</dbReference>
<dbReference type="Gene3D" id="3.30.420.40">
    <property type="match status" value="2"/>
</dbReference>
<dbReference type="InterPro" id="IPR043129">
    <property type="entry name" value="ATPase_NBD"/>
</dbReference>
<evidence type="ECO:0000313" key="4">
    <source>
        <dbReference type="EMBL" id="BBM82598.1"/>
    </source>
</evidence>
<dbReference type="EMBL" id="AP019860">
    <property type="protein sequence ID" value="BBM82598.1"/>
    <property type="molecule type" value="Genomic_DNA"/>
</dbReference>
<dbReference type="Proteomes" id="UP000326354">
    <property type="component" value="Chromosome"/>
</dbReference>
<name>A0A5S9F1N0_UABAM</name>
<dbReference type="InterPro" id="IPR018181">
    <property type="entry name" value="Heat_shock_70_CS"/>
</dbReference>
<dbReference type="PRINTS" id="PR00301">
    <property type="entry name" value="HEATSHOCK70"/>
</dbReference>
<dbReference type="GO" id="GO:0140662">
    <property type="term" value="F:ATP-dependent protein folding chaperone"/>
    <property type="evidence" value="ECO:0007669"/>
    <property type="project" value="InterPro"/>
</dbReference>
<comment type="similarity">
    <text evidence="1">Belongs to the heat shock protein 70 family.</text>
</comment>
<protein>
    <submittedName>
        <fullName evidence="4">Molecular chaperone DnaK</fullName>
    </submittedName>
</protein>
<accession>A0A5S9F1N0</accession>
<evidence type="ECO:0000313" key="5">
    <source>
        <dbReference type="Proteomes" id="UP000326354"/>
    </source>
</evidence>
<keyword evidence="2" id="KW-0547">Nucleotide-binding</keyword>
<keyword evidence="5" id="KW-1185">Reference proteome</keyword>